<dbReference type="PROSITE" id="PS50863">
    <property type="entry name" value="B3"/>
    <property type="match status" value="1"/>
</dbReference>
<evidence type="ECO:0000256" key="5">
    <source>
        <dbReference type="ARBA" id="ARBA00023242"/>
    </source>
</evidence>
<accession>A0A5N5P3N8</accession>
<evidence type="ECO:0000313" key="8">
    <source>
        <dbReference type="EMBL" id="KAB5574430.1"/>
    </source>
</evidence>
<organism evidence="8 9">
    <name type="scientific">Salix brachista</name>
    <dbReference type="NCBI Taxonomy" id="2182728"/>
    <lineage>
        <taxon>Eukaryota</taxon>
        <taxon>Viridiplantae</taxon>
        <taxon>Streptophyta</taxon>
        <taxon>Embryophyta</taxon>
        <taxon>Tracheophyta</taxon>
        <taxon>Spermatophyta</taxon>
        <taxon>Magnoliopsida</taxon>
        <taxon>eudicotyledons</taxon>
        <taxon>Gunneridae</taxon>
        <taxon>Pentapetalae</taxon>
        <taxon>rosids</taxon>
        <taxon>fabids</taxon>
        <taxon>Malpighiales</taxon>
        <taxon>Salicaceae</taxon>
        <taxon>Saliceae</taxon>
        <taxon>Salix</taxon>
    </lineage>
</organism>
<dbReference type="Proteomes" id="UP000326939">
    <property type="component" value="Chromosome 1"/>
</dbReference>
<proteinExistence type="predicted"/>
<dbReference type="GO" id="GO:0003700">
    <property type="term" value="F:DNA-binding transcription factor activity"/>
    <property type="evidence" value="ECO:0007669"/>
    <property type="project" value="InterPro"/>
</dbReference>
<dbReference type="Gene3D" id="2.40.330.10">
    <property type="entry name" value="DNA-binding pseudobarrel domain"/>
    <property type="match status" value="1"/>
</dbReference>
<dbReference type="PANTHER" id="PTHR31140:SF142">
    <property type="entry name" value="TF-B3 DOMAIN-CONTAINING PROTEIN"/>
    <property type="match status" value="1"/>
</dbReference>
<reference evidence="9" key="1">
    <citation type="journal article" date="2019" name="Gigascience">
        <title>De novo genome assembly of the endangered Acer yangbiense, a plant species with extremely small populations endemic to Yunnan Province, China.</title>
        <authorList>
            <person name="Yang J."/>
            <person name="Wariss H.M."/>
            <person name="Tao L."/>
            <person name="Zhang R."/>
            <person name="Yun Q."/>
            <person name="Hollingsworth P."/>
            <person name="Dao Z."/>
            <person name="Luo G."/>
            <person name="Guo H."/>
            <person name="Ma Y."/>
            <person name="Sun W."/>
        </authorList>
    </citation>
    <scope>NUCLEOTIDE SEQUENCE [LARGE SCALE GENOMIC DNA]</scope>
    <source>
        <strain evidence="9">cv. br00</strain>
    </source>
</reference>
<dbReference type="GO" id="GO:0003677">
    <property type="term" value="F:DNA binding"/>
    <property type="evidence" value="ECO:0007669"/>
    <property type="project" value="UniProtKB-KW"/>
</dbReference>
<feature type="transmembrane region" description="Helical" evidence="6">
    <location>
        <begin position="128"/>
        <end position="149"/>
    </location>
</feature>
<keyword evidence="5" id="KW-0539">Nucleus</keyword>
<keyword evidence="2" id="KW-0805">Transcription regulation</keyword>
<dbReference type="PANTHER" id="PTHR31140">
    <property type="entry name" value="B3 DOMAIN-CONTAINING TRANSCRIPTION FACTOR ABI3"/>
    <property type="match status" value="1"/>
</dbReference>
<dbReference type="CDD" id="cd10017">
    <property type="entry name" value="B3_DNA"/>
    <property type="match status" value="1"/>
</dbReference>
<dbReference type="SUPFAM" id="SSF101936">
    <property type="entry name" value="DNA-binding pseudobarrel domain"/>
    <property type="match status" value="1"/>
</dbReference>
<dbReference type="InterPro" id="IPR044800">
    <property type="entry name" value="LEC2-like"/>
</dbReference>
<keyword evidence="6" id="KW-0812">Transmembrane</keyword>
<evidence type="ECO:0000256" key="4">
    <source>
        <dbReference type="ARBA" id="ARBA00023163"/>
    </source>
</evidence>
<comment type="subcellular location">
    <subcellularLocation>
        <location evidence="1">Nucleus</location>
    </subcellularLocation>
</comment>
<evidence type="ECO:0000256" key="1">
    <source>
        <dbReference type="ARBA" id="ARBA00004123"/>
    </source>
</evidence>
<name>A0A5N5P3N8_9ROSI</name>
<sequence length="160" mass="19006">MYQRLIFKKKLSKTDVGFRMAIPMKRFAVFRIPQGKHFQNFDFLDMVSAGRSWSFRCSKRTNNSHPKPVLSSDWIKYVKEKGLKEGDQVSFLYVKKDGEERLQFGVQALKKSRLLVLLARRRNLLKKYGFRFLFFFNLDRVMFSIMQFFSQGFSVLNFAS</sequence>
<dbReference type="EMBL" id="VDCV01000001">
    <property type="protein sequence ID" value="KAB5574430.1"/>
    <property type="molecule type" value="Genomic_DNA"/>
</dbReference>
<dbReference type="GO" id="GO:0005634">
    <property type="term" value="C:nucleus"/>
    <property type="evidence" value="ECO:0007669"/>
    <property type="project" value="UniProtKB-SubCell"/>
</dbReference>
<dbReference type="Pfam" id="PF02362">
    <property type="entry name" value="B3"/>
    <property type="match status" value="1"/>
</dbReference>
<keyword evidence="6" id="KW-1133">Transmembrane helix</keyword>
<feature type="domain" description="TF-B3" evidence="7">
    <location>
        <begin position="43"/>
        <end position="112"/>
    </location>
</feature>
<evidence type="ECO:0000313" key="9">
    <source>
        <dbReference type="Proteomes" id="UP000326939"/>
    </source>
</evidence>
<keyword evidence="4" id="KW-0804">Transcription</keyword>
<evidence type="ECO:0000256" key="2">
    <source>
        <dbReference type="ARBA" id="ARBA00023015"/>
    </source>
</evidence>
<dbReference type="AlphaFoldDB" id="A0A5N5P3N8"/>
<keyword evidence="3" id="KW-0238">DNA-binding</keyword>
<keyword evidence="9" id="KW-1185">Reference proteome</keyword>
<gene>
    <name evidence="8" type="ORF">DKX38_001624</name>
</gene>
<dbReference type="InterPro" id="IPR015300">
    <property type="entry name" value="DNA-bd_pseudobarrel_sf"/>
</dbReference>
<comment type="caution">
    <text evidence="8">The sequence shown here is derived from an EMBL/GenBank/DDBJ whole genome shotgun (WGS) entry which is preliminary data.</text>
</comment>
<evidence type="ECO:0000259" key="7">
    <source>
        <dbReference type="PROSITE" id="PS50863"/>
    </source>
</evidence>
<dbReference type="SMART" id="SM01019">
    <property type="entry name" value="B3"/>
    <property type="match status" value="1"/>
</dbReference>
<evidence type="ECO:0000256" key="6">
    <source>
        <dbReference type="SAM" id="Phobius"/>
    </source>
</evidence>
<evidence type="ECO:0000256" key="3">
    <source>
        <dbReference type="ARBA" id="ARBA00023125"/>
    </source>
</evidence>
<dbReference type="InterPro" id="IPR003340">
    <property type="entry name" value="B3_DNA-bd"/>
</dbReference>
<protein>
    <recommendedName>
        <fullName evidence="7">TF-B3 domain-containing protein</fullName>
    </recommendedName>
</protein>
<keyword evidence="6" id="KW-0472">Membrane</keyword>